<evidence type="ECO:0000256" key="1">
    <source>
        <dbReference type="ARBA" id="ARBA00004141"/>
    </source>
</evidence>
<feature type="compositionally biased region" description="Basic and acidic residues" evidence="2">
    <location>
        <begin position="320"/>
        <end position="337"/>
    </location>
</feature>
<keyword evidence="3" id="KW-0472">Membrane</keyword>
<dbReference type="EMBL" id="JAODUP010000056">
    <property type="protein sequence ID" value="KAK2165012.1"/>
    <property type="molecule type" value="Genomic_DNA"/>
</dbReference>
<name>A0AAD9K547_9ANNE</name>
<dbReference type="PANTHER" id="PTHR11360">
    <property type="entry name" value="MONOCARBOXYLATE TRANSPORTER"/>
    <property type="match status" value="1"/>
</dbReference>
<dbReference type="PANTHER" id="PTHR11360:SF260">
    <property type="entry name" value="MFS DOMAIN-CONTAINING PROTEIN"/>
    <property type="match status" value="1"/>
</dbReference>
<feature type="compositionally biased region" description="Basic and acidic residues" evidence="2">
    <location>
        <begin position="18"/>
        <end position="35"/>
    </location>
</feature>
<feature type="domain" description="Major facilitator superfamily (MFS) profile" evidence="4">
    <location>
        <begin position="391"/>
        <end position="587"/>
    </location>
</feature>
<dbReference type="InterPro" id="IPR050327">
    <property type="entry name" value="Proton-linked_MCT"/>
</dbReference>
<feature type="region of interest" description="Disordered" evidence="2">
    <location>
        <begin position="266"/>
        <end position="367"/>
    </location>
</feature>
<feature type="transmembrane region" description="Helical" evidence="3">
    <location>
        <begin position="390"/>
        <end position="407"/>
    </location>
</feature>
<evidence type="ECO:0000313" key="6">
    <source>
        <dbReference type="Proteomes" id="UP001208570"/>
    </source>
</evidence>
<sequence length="587" mass="65036">MSSNTPRLLGRGSKLSRRKDGSPTLRHDERRDSTRSEVIVSQFLPPTPRPRSATTTTTTRMTNRWLDGISTPHSESMCELNSVVLPKDKINEDDTNVKDSQMKGGRSIVARAEYVTFGIYYVEYLDYFEVPSAIAGFMFTIRAAFISVFSVITSSLIRKFSASSICVCGGIVIFISQVSNSLAPNVYVLYFTNGILIGKNEYRLTLIGHLGGPVLVTYLIQKYGWRGSTLIAAGILAHIIVFGALYREPTEGRRNPGNVEIVHDVERDLTPTREKGASKERCEEMDAQNTVSDSSSMTNPEVVVPNGLRLTNELVDGDQDDKKTTKEPLFLDKERHQLVTKANQSQSEEEKENEKKRTADGHNQSGRNISESAMKSFVADVFDCSLCREYSLVIYCFCSMLCRYNLSVFLQHMPNKAVRLGMAKEDVAFLMSVFAISVICCRIIISFVANLKWINRMAMYGFGAILGGLGSLLTLIHSFSGFFAASLVHGVHLAMTNTIAFVVLVDMLGINKLPKAMAMFNLIVAFGAMAASPVSGHIYDVTHNYDTPFILSGTLGIFAGLLIIIPTIIKTFGLRSRANIKKRQVDR</sequence>
<dbReference type="InterPro" id="IPR020846">
    <property type="entry name" value="MFS_dom"/>
</dbReference>
<feature type="transmembrane region" description="Helical" evidence="3">
    <location>
        <begin position="550"/>
        <end position="573"/>
    </location>
</feature>
<feature type="transmembrane region" description="Helical" evidence="3">
    <location>
        <begin position="517"/>
        <end position="538"/>
    </location>
</feature>
<dbReference type="Gene3D" id="1.20.1250.20">
    <property type="entry name" value="MFS general substrate transporter like domains"/>
    <property type="match status" value="1"/>
</dbReference>
<dbReference type="SUPFAM" id="SSF103473">
    <property type="entry name" value="MFS general substrate transporter"/>
    <property type="match status" value="1"/>
</dbReference>
<dbReference type="InterPro" id="IPR036259">
    <property type="entry name" value="MFS_trans_sf"/>
</dbReference>
<keyword evidence="3" id="KW-1133">Transmembrane helix</keyword>
<dbReference type="Pfam" id="PF07690">
    <property type="entry name" value="MFS_1"/>
    <property type="match status" value="1"/>
</dbReference>
<feature type="transmembrane region" description="Helical" evidence="3">
    <location>
        <begin position="223"/>
        <end position="246"/>
    </location>
</feature>
<comment type="caution">
    <text evidence="5">The sequence shown here is derived from an EMBL/GenBank/DDBJ whole genome shotgun (WGS) entry which is preliminary data.</text>
</comment>
<proteinExistence type="predicted"/>
<dbReference type="AlphaFoldDB" id="A0AAD9K547"/>
<dbReference type="InterPro" id="IPR011701">
    <property type="entry name" value="MFS"/>
</dbReference>
<evidence type="ECO:0000256" key="3">
    <source>
        <dbReference type="SAM" id="Phobius"/>
    </source>
</evidence>
<keyword evidence="3" id="KW-0812">Transmembrane</keyword>
<protein>
    <recommendedName>
        <fullName evidence="4">Major facilitator superfamily (MFS) profile domain-containing protein</fullName>
    </recommendedName>
</protein>
<organism evidence="5 6">
    <name type="scientific">Paralvinella palmiformis</name>
    <dbReference type="NCBI Taxonomy" id="53620"/>
    <lineage>
        <taxon>Eukaryota</taxon>
        <taxon>Metazoa</taxon>
        <taxon>Spiralia</taxon>
        <taxon>Lophotrochozoa</taxon>
        <taxon>Annelida</taxon>
        <taxon>Polychaeta</taxon>
        <taxon>Sedentaria</taxon>
        <taxon>Canalipalpata</taxon>
        <taxon>Terebellida</taxon>
        <taxon>Terebelliformia</taxon>
        <taxon>Alvinellidae</taxon>
        <taxon>Paralvinella</taxon>
    </lineage>
</organism>
<accession>A0AAD9K547</accession>
<feature type="region of interest" description="Disordered" evidence="2">
    <location>
        <begin position="1"/>
        <end position="36"/>
    </location>
</feature>
<feature type="transmembrane region" description="Helical" evidence="3">
    <location>
        <begin position="482"/>
        <end position="505"/>
    </location>
</feature>
<feature type="compositionally biased region" description="Polar residues" evidence="2">
    <location>
        <begin position="287"/>
        <end position="299"/>
    </location>
</feature>
<dbReference type="GO" id="GO:0016020">
    <property type="term" value="C:membrane"/>
    <property type="evidence" value="ECO:0007669"/>
    <property type="project" value="UniProtKB-SubCell"/>
</dbReference>
<dbReference type="Proteomes" id="UP001208570">
    <property type="component" value="Unassembled WGS sequence"/>
</dbReference>
<evidence type="ECO:0000256" key="2">
    <source>
        <dbReference type="SAM" id="MobiDB-lite"/>
    </source>
</evidence>
<feature type="transmembrane region" description="Helical" evidence="3">
    <location>
        <begin position="427"/>
        <end position="445"/>
    </location>
</feature>
<evidence type="ECO:0000313" key="5">
    <source>
        <dbReference type="EMBL" id="KAK2165012.1"/>
    </source>
</evidence>
<feature type="transmembrane region" description="Helical" evidence="3">
    <location>
        <begin position="133"/>
        <end position="153"/>
    </location>
</feature>
<feature type="transmembrane region" description="Helical" evidence="3">
    <location>
        <begin position="457"/>
        <end position="476"/>
    </location>
</feature>
<keyword evidence="6" id="KW-1185">Reference proteome</keyword>
<dbReference type="PROSITE" id="PS50850">
    <property type="entry name" value="MFS"/>
    <property type="match status" value="1"/>
</dbReference>
<comment type="subcellular location">
    <subcellularLocation>
        <location evidence="1">Membrane</location>
        <topology evidence="1">Multi-pass membrane protein</topology>
    </subcellularLocation>
</comment>
<dbReference type="GO" id="GO:0022857">
    <property type="term" value="F:transmembrane transporter activity"/>
    <property type="evidence" value="ECO:0007669"/>
    <property type="project" value="InterPro"/>
</dbReference>
<feature type="transmembrane region" description="Helical" evidence="3">
    <location>
        <begin position="160"/>
        <end position="179"/>
    </location>
</feature>
<reference evidence="5" key="1">
    <citation type="journal article" date="2023" name="Mol. Biol. Evol.">
        <title>Third-Generation Sequencing Reveals the Adaptive Role of the Epigenome in Three Deep-Sea Polychaetes.</title>
        <authorList>
            <person name="Perez M."/>
            <person name="Aroh O."/>
            <person name="Sun Y."/>
            <person name="Lan Y."/>
            <person name="Juniper S.K."/>
            <person name="Young C.R."/>
            <person name="Angers B."/>
            <person name="Qian P.Y."/>
        </authorList>
    </citation>
    <scope>NUCLEOTIDE SEQUENCE</scope>
    <source>
        <strain evidence="5">P08H-3</strain>
    </source>
</reference>
<evidence type="ECO:0000259" key="4">
    <source>
        <dbReference type="PROSITE" id="PS50850"/>
    </source>
</evidence>
<feature type="compositionally biased region" description="Basic and acidic residues" evidence="2">
    <location>
        <begin position="266"/>
        <end position="284"/>
    </location>
</feature>
<gene>
    <name evidence="5" type="ORF">LSH36_56g04027</name>
</gene>